<comment type="caution">
    <text evidence="3">The sequence shown here is derived from an EMBL/GenBank/DDBJ whole genome shotgun (WGS) entry which is preliminary data.</text>
</comment>
<dbReference type="PANTHER" id="PTHR48048">
    <property type="entry name" value="GLYCOSYLTRANSFERASE"/>
    <property type="match status" value="1"/>
</dbReference>
<gene>
    <name evidence="3" type="ORF">PHJA_001964600</name>
</gene>
<dbReference type="Proteomes" id="UP000653305">
    <property type="component" value="Unassembled WGS sequence"/>
</dbReference>
<dbReference type="OrthoDB" id="5835829at2759"/>
<organism evidence="3 4">
    <name type="scientific">Phtheirospermum japonicum</name>
    <dbReference type="NCBI Taxonomy" id="374723"/>
    <lineage>
        <taxon>Eukaryota</taxon>
        <taxon>Viridiplantae</taxon>
        <taxon>Streptophyta</taxon>
        <taxon>Embryophyta</taxon>
        <taxon>Tracheophyta</taxon>
        <taxon>Spermatophyta</taxon>
        <taxon>Magnoliopsida</taxon>
        <taxon>eudicotyledons</taxon>
        <taxon>Gunneridae</taxon>
        <taxon>Pentapetalae</taxon>
        <taxon>asterids</taxon>
        <taxon>lamiids</taxon>
        <taxon>Lamiales</taxon>
        <taxon>Orobanchaceae</taxon>
        <taxon>Orobanchaceae incertae sedis</taxon>
        <taxon>Phtheirospermum</taxon>
    </lineage>
</organism>
<dbReference type="InterPro" id="IPR050481">
    <property type="entry name" value="UDP-glycosyltransf_plant"/>
</dbReference>
<dbReference type="GO" id="GO:0035251">
    <property type="term" value="F:UDP-glucosyltransferase activity"/>
    <property type="evidence" value="ECO:0007669"/>
    <property type="project" value="InterPro"/>
</dbReference>
<comment type="similarity">
    <text evidence="1">Belongs to the UDP-glycosyltransferase family.</text>
</comment>
<evidence type="ECO:0000313" key="4">
    <source>
        <dbReference type="Proteomes" id="UP000653305"/>
    </source>
</evidence>
<protein>
    <submittedName>
        <fullName evidence="3">UDP-glucose flavonoid 3-o-glucosyltransferase 6</fullName>
    </submittedName>
</protein>
<evidence type="ECO:0000313" key="3">
    <source>
        <dbReference type="EMBL" id="GFP98206.1"/>
    </source>
</evidence>
<dbReference type="Gene3D" id="3.40.50.2000">
    <property type="entry name" value="Glycogen Phosphorylase B"/>
    <property type="match status" value="1"/>
</dbReference>
<reference evidence="3" key="1">
    <citation type="submission" date="2020-07" db="EMBL/GenBank/DDBJ databases">
        <title>Ethylene signaling mediates host invasion by parasitic plants.</title>
        <authorList>
            <person name="Yoshida S."/>
        </authorList>
    </citation>
    <scope>NUCLEOTIDE SEQUENCE</scope>
    <source>
        <strain evidence="3">Okayama</strain>
    </source>
</reference>
<keyword evidence="4" id="KW-1185">Reference proteome</keyword>
<dbReference type="EMBL" id="BMAC01000519">
    <property type="protein sequence ID" value="GFP98206.1"/>
    <property type="molecule type" value="Genomic_DNA"/>
</dbReference>
<dbReference type="PANTHER" id="PTHR48048:SF45">
    <property type="entry name" value="GLYCOSYLTRANSFERASE"/>
    <property type="match status" value="1"/>
</dbReference>
<evidence type="ECO:0000256" key="1">
    <source>
        <dbReference type="ARBA" id="ARBA00009995"/>
    </source>
</evidence>
<dbReference type="AlphaFoldDB" id="A0A830CG29"/>
<feature type="region of interest" description="Disordered" evidence="2">
    <location>
        <begin position="23"/>
        <end position="53"/>
    </location>
</feature>
<dbReference type="SUPFAM" id="SSF53756">
    <property type="entry name" value="UDP-Glycosyltransferase/glycogen phosphorylase"/>
    <property type="match status" value="1"/>
</dbReference>
<accession>A0A830CG29</accession>
<evidence type="ECO:0000256" key="2">
    <source>
        <dbReference type="SAM" id="MobiDB-lite"/>
    </source>
</evidence>
<keyword evidence="3" id="KW-0808">Transferase</keyword>
<sequence length="174" mass="18986">MAKLLDDRDQRLSVTVLLIEPSNDPKRSARSNSIRFVNLPQPEPPSNSTASGLSLHIQSIESHKKHVHNEAAKSRNLAGFVVDIFCTSMIDVAHELGVPSYVFFTSGAAKLGLLFHFQGLLDYQNQDPTACKSLNDEISVPSYGSPVPVKLLPAMLLGKDGGNQMAMNMARSLR</sequence>
<proteinExistence type="inferred from homology"/>
<name>A0A830CG29_9LAMI</name>